<dbReference type="InterPro" id="IPR044839">
    <property type="entry name" value="NDR1-like"/>
</dbReference>
<comment type="caution">
    <text evidence="5">The sequence shown here is derived from an EMBL/GenBank/DDBJ whole genome shotgun (WGS) entry which is preliminary data.</text>
</comment>
<feature type="region of interest" description="Disordered" evidence="3">
    <location>
        <begin position="1"/>
        <end position="47"/>
    </location>
</feature>
<dbReference type="PANTHER" id="PTHR31234:SF2">
    <property type="entry name" value="OS05G0199100 PROTEIN"/>
    <property type="match status" value="1"/>
</dbReference>
<feature type="compositionally biased region" description="Polar residues" evidence="3">
    <location>
        <begin position="20"/>
        <end position="42"/>
    </location>
</feature>
<sequence length="406" mass="44352">MKPALVEEEEEDVPDAGSMKSFSAGSKSLRNHTQQSQASHATIGSRKACDAIQGVAPGVEEEMVEVVLQFGSEGENGEVAREKSMHLPMRCNYFEAAERLPTMAARQTHATQSSWGGDDDDDGEKRLENPKCLTDEGQIRSNNKNPTHSSYASIPIGQSMEQDDLEAWDDNWGVPSKPPTERKHPIEAALSREATKSEKTPLAVSRGIWSRNRRKCCCCFSLSFGVLAVATGIFLGLFWPRDPTWKVTKLQVDAGELGTLVTAVSGGSAELAPKKLMFKAEVEVQNPNLLGGDCEEGQVQFTYQGGQMGVGKLDPASVPAQSSVDLNAELTLDISSEFVKSFQSELEADRSFLTFKAYAQSNVASSLGIQVHLRVACDIDVSLSFLMMRETQHRAVTGRGCRYTFF</sequence>
<protein>
    <recommendedName>
        <fullName evidence="7">Late embryogenesis abundant protein LEA-2 subgroup domain-containing protein</fullName>
    </recommendedName>
</protein>
<proteinExistence type="predicted"/>
<comment type="subcellular location">
    <subcellularLocation>
        <location evidence="1">Membrane</location>
    </subcellularLocation>
</comment>
<dbReference type="PANTHER" id="PTHR31234">
    <property type="entry name" value="LATE EMBRYOGENESIS ABUNDANT (LEA) HYDROXYPROLINE-RICH GLYCOPROTEIN FAMILY"/>
    <property type="match status" value="1"/>
</dbReference>
<evidence type="ECO:0000313" key="5">
    <source>
        <dbReference type="EMBL" id="CAK9023113.1"/>
    </source>
</evidence>
<evidence type="ECO:0000313" key="6">
    <source>
        <dbReference type="Proteomes" id="UP001642464"/>
    </source>
</evidence>
<evidence type="ECO:0000256" key="2">
    <source>
        <dbReference type="ARBA" id="ARBA00023136"/>
    </source>
</evidence>
<keyword evidence="6" id="KW-1185">Reference proteome</keyword>
<feature type="compositionally biased region" description="Acidic residues" evidence="3">
    <location>
        <begin position="1"/>
        <end position="14"/>
    </location>
</feature>
<organism evidence="5 6">
    <name type="scientific">Durusdinium trenchii</name>
    <dbReference type="NCBI Taxonomy" id="1381693"/>
    <lineage>
        <taxon>Eukaryota</taxon>
        <taxon>Sar</taxon>
        <taxon>Alveolata</taxon>
        <taxon>Dinophyceae</taxon>
        <taxon>Suessiales</taxon>
        <taxon>Symbiodiniaceae</taxon>
        <taxon>Durusdinium</taxon>
    </lineage>
</organism>
<evidence type="ECO:0008006" key="7">
    <source>
        <dbReference type="Google" id="ProtNLM"/>
    </source>
</evidence>
<keyword evidence="2 4" id="KW-0472">Membrane</keyword>
<dbReference type="EMBL" id="CAXAMM010010335">
    <property type="protein sequence ID" value="CAK9023113.1"/>
    <property type="molecule type" value="Genomic_DNA"/>
</dbReference>
<keyword evidence="4" id="KW-0812">Transmembrane</keyword>
<feature type="region of interest" description="Disordered" evidence="3">
    <location>
        <begin position="105"/>
        <end position="130"/>
    </location>
</feature>
<accession>A0ABP0K8J7</accession>
<keyword evidence="4" id="KW-1133">Transmembrane helix</keyword>
<gene>
    <name evidence="5" type="ORF">SCF082_LOCUS16070</name>
</gene>
<dbReference type="Proteomes" id="UP001642464">
    <property type="component" value="Unassembled WGS sequence"/>
</dbReference>
<evidence type="ECO:0000256" key="1">
    <source>
        <dbReference type="ARBA" id="ARBA00004370"/>
    </source>
</evidence>
<evidence type="ECO:0000256" key="3">
    <source>
        <dbReference type="SAM" id="MobiDB-lite"/>
    </source>
</evidence>
<evidence type="ECO:0000256" key="4">
    <source>
        <dbReference type="SAM" id="Phobius"/>
    </source>
</evidence>
<feature type="transmembrane region" description="Helical" evidence="4">
    <location>
        <begin position="220"/>
        <end position="239"/>
    </location>
</feature>
<name>A0ABP0K8J7_9DINO</name>
<reference evidence="5 6" key="1">
    <citation type="submission" date="2024-02" db="EMBL/GenBank/DDBJ databases">
        <authorList>
            <person name="Chen Y."/>
            <person name="Shah S."/>
            <person name="Dougan E. K."/>
            <person name="Thang M."/>
            <person name="Chan C."/>
        </authorList>
    </citation>
    <scope>NUCLEOTIDE SEQUENCE [LARGE SCALE GENOMIC DNA]</scope>
</reference>